<sequence>MRSIFLKITVNTLLIAGFCMTVQAQKLKDVQEVSISAPANIKVDGRNTEWNDTFQAENKRTGIFYTISNDDKNLYLVIKSTDVANNTKILAGGITLAINTEGKKREKESITLTYPLINRPAQGGGQGGGRRQMGAVAGFAIGRGGSGSTQTPEQRDSMMAVMQKRQLSQVKEIKINGFKKTTDTLISIYNDLGIKAYSSIGNDKAFFYELAIPLDELGISKDTPKEFAYNIKVNGLQLQGLDGGGRGGFGGNRGGGGGGGGNFGPRGSGIDFQELTSPTDFWGKYILK</sequence>
<dbReference type="Proteomes" id="UP000223749">
    <property type="component" value="Chromosome"/>
</dbReference>
<dbReference type="OrthoDB" id="1523672at2"/>
<feature type="signal peptide" evidence="2">
    <location>
        <begin position="1"/>
        <end position="24"/>
    </location>
</feature>
<name>A0A2D1UBV1_9SPHI</name>
<protein>
    <submittedName>
        <fullName evidence="3">Uncharacterized protein</fullName>
    </submittedName>
</protein>
<dbReference type="RefSeq" id="WP_099440968.1">
    <property type="nucleotide sequence ID" value="NZ_CP024091.1"/>
</dbReference>
<evidence type="ECO:0000313" key="3">
    <source>
        <dbReference type="EMBL" id="ATP59097.1"/>
    </source>
</evidence>
<feature type="compositionally biased region" description="Gly residues" evidence="1">
    <location>
        <begin position="247"/>
        <end position="267"/>
    </location>
</feature>
<keyword evidence="4" id="KW-1185">Reference proteome</keyword>
<evidence type="ECO:0000256" key="2">
    <source>
        <dbReference type="SAM" id="SignalP"/>
    </source>
</evidence>
<keyword evidence="2" id="KW-0732">Signal</keyword>
<dbReference type="AlphaFoldDB" id="A0A2D1UBV1"/>
<dbReference type="EMBL" id="CP024091">
    <property type="protein sequence ID" value="ATP59097.1"/>
    <property type="molecule type" value="Genomic_DNA"/>
</dbReference>
<accession>A0A2D1UBV1</accession>
<evidence type="ECO:0000256" key="1">
    <source>
        <dbReference type="SAM" id="MobiDB-lite"/>
    </source>
</evidence>
<reference evidence="3 4" key="1">
    <citation type="submission" date="2017-10" db="EMBL/GenBank/DDBJ databases">
        <title>Whole genome of Pedobacter ginsengisoli T01R-27 isolated from tomato rhizosphere.</title>
        <authorList>
            <person name="Weon H.-Y."/>
            <person name="Lee S.A."/>
            <person name="Sang M.K."/>
            <person name="Song J."/>
        </authorList>
    </citation>
    <scope>NUCLEOTIDE SEQUENCE [LARGE SCALE GENOMIC DNA]</scope>
    <source>
        <strain evidence="3 4">T01R-27</strain>
    </source>
</reference>
<gene>
    <name evidence="3" type="ORF">CPT03_01290</name>
</gene>
<organism evidence="3 4">
    <name type="scientific">Pedobacter ginsengisoli</name>
    <dbReference type="NCBI Taxonomy" id="363852"/>
    <lineage>
        <taxon>Bacteria</taxon>
        <taxon>Pseudomonadati</taxon>
        <taxon>Bacteroidota</taxon>
        <taxon>Sphingobacteriia</taxon>
        <taxon>Sphingobacteriales</taxon>
        <taxon>Sphingobacteriaceae</taxon>
        <taxon>Pedobacter</taxon>
    </lineage>
</organism>
<feature type="chain" id="PRO_5013944467" evidence="2">
    <location>
        <begin position="25"/>
        <end position="288"/>
    </location>
</feature>
<dbReference type="KEGG" id="pgs:CPT03_01290"/>
<feature type="region of interest" description="Disordered" evidence="1">
    <location>
        <begin position="247"/>
        <end position="271"/>
    </location>
</feature>
<evidence type="ECO:0000313" key="4">
    <source>
        <dbReference type="Proteomes" id="UP000223749"/>
    </source>
</evidence>
<proteinExistence type="predicted"/>